<reference evidence="7" key="1">
    <citation type="submission" date="2022-10" db="EMBL/GenBank/DDBJ databases">
        <authorList>
            <person name="Botero Cardona J."/>
        </authorList>
    </citation>
    <scope>NUCLEOTIDE SEQUENCE</scope>
    <source>
        <strain evidence="7">R-83534</strain>
    </source>
</reference>
<evidence type="ECO:0000256" key="6">
    <source>
        <dbReference type="SAM" id="Phobius"/>
    </source>
</evidence>
<proteinExistence type="inferred from homology"/>
<dbReference type="RefSeq" id="WP_282023275.1">
    <property type="nucleotide sequence ID" value="NZ_CAMXCH010000001.1"/>
</dbReference>
<accession>A0ABM9HKE8</accession>
<feature type="transmembrane region" description="Helical" evidence="6">
    <location>
        <begin position="184"/>
        <end position="204"/>
    </location>
</feature>
<comment type="caution">
    <text evidence="7">The sequence shown here is derived from an EMBL/GenBank/DDBJ whole genome shotgun (WGS) entry which is preliminary data.</text>
</comment>
<evidence type="ECO:0000256" key="4">
    <source>
        <dbReference type="ARBA" id="ARBA00022989"/>
    </source>
</evidence>
<feature type="transmembrane region" description="Helical" evidence="6">
    <location>
        <begin position="95"/>
        <end position="117"/>
    </location>
</feature>
<feature type="transmembrane region" description="Helical" evidence="6">
    <location>
        <begin position="40"/>
        <end position="59"/>
    </location>
</feature>
<dbReference type="EMBL" id="CAMXCH010000001">
    <property type="protein sequence ID" value="CAI3929473.1"/>
    <property type="molecule type" value="Genomic_DNA"/>
</dbReference>
<feature type="transmembrane region" description="Helical" evidence="6">
    <location>
        <begin position="129"/>
        <end position="153"/>
    </location>
</feature>
<sequence length="266" mass="29104">MNGYIHLSFIDLSLATSLLLFITILSMVLSIGIGRTVIIAATRLVLQLLLVGFILLKVFALQSFWYSLLVVIVMMLAASREIVARLKSGIKWRWTLGISGTVTGIVTLIVSFVALNTALRPHPWYDAKYFIPLTGMILGNVMSAASLSLKGLLDIIQREQRTIEARLALGHTRGETFNPLIRQAVVIGIMPLINQMSAAGIVTLPGTMSGQILAGINPFDAAKYQILLMLLISSAGILAAIGVSFLAVLRITDHRDRLRIDHLFKK</sequence>
<dbReference type="InterPro" id="IPR005226">
    <property type="entry name" value="UPF0014_fam"/>
</dbReference>
<keyword evidence="4 6" id="KW-1133">Transmembrane helix</keyword>
<comment type="subcellular location">
    <subcellularLocation>
        <location evidence="1">Membrane</location>
        <topology evidence="1">Multi-pass membrane protein</topology>
    </subcellularLocation>
</comment>
<keyword evidence="3 6" id="KW-0812">Transmembrane</keyword>
<evidence type="ECO:0000313" key="7">
    <source>
        <dbReference type="EMBL" id="CAI3929473.1"/>
    </source>
</evidence>
<organism evidence="7 8">
    <name type="scientific">Commensalibacter papalotli</name>
    <name type="common">ex Botero et al. 2024</name>
    <dbReference type="NCBI Taxonomy" id="2972766"/>
    <lineage>
        <taxon>Bacteria</taxon>
        <taxon>Pseudomonadati</taxon>
        <taxon>Pseudomonadota</taxon>
        <taxon>Alphaproteobacteria</taxon>
        <taxon>Acetobacterales</taxon>
        <taxon>Acetobacteraceae</taxon>
    </lineage>
</organism>
<keyword evidence="8" id="KW-1185">Reference proteome</keyword>
<gene>
    <name evidence="7" type="ORF">R83534S58_LOCUS443</name>
</gene>
<dbReference type="PANTHER" id="PTHR30028:SF0">
    <property type="entry name" value="PROTEIN ALUMINUM SENSITIVE 3"/>
    <property type="match status" value="1"/>
</dbReference>
<evidence type="ECO:0000256" key="3">
    <source>
        <dbReference type="ARBA" id="ARBA00022692"/>
    </source>
</evidence>
<comment type="similarity">
    <text evidence="2">Belongs to the UPF0014 family.</text>
</comment>
<feature type="transmembrane region" description="Helical" evidence="6">
    <location>
        <begin position="12"/>
        <end position="33"/>
    </location>
</feature>
<dbReference type="PANTHER" id="PTHR30028">
    <property type="entry name" value="UPF0014 INNER MEMBRANE PROTEIN YBBM-RELATED"/>
    <property type="match status" value="1"/>
</dbReference>
<protein>
    <submittedName>
        <fullName evidence="7">Permease component (FetB) (PUBMED:24038693)</fullName>
    </submittedName>
</protein>
<dbReference type="Proteomes" id="UP001154272">
    <property type="component" value="Unassembled WGS sequence"/>
</dbReference>
<evidence type="ECO:0000313" key="8">
    <source>
        <dbReference type="Proteomes" id="UP001154272"/>
    </source>
</evidence>
<feature type="transmembrane region" description="Helical" evidence="6">
    <location>
        <begin position="65"/>
        <end position="83"/>
    </location>
</feature>
<dbReference type="Pfam" id="PF03649">
    <property type="entry name" value="UPF0014"/>
    <property type="match status" value="1"/>
</dbReference>
<evidence type="ECO:0000256" key="5">
    <source>
        <dbReference type="ARBA" id="ARBA00023136"/>
    </source>
</evidence>
<feature type="transmembrane region" description="Helical" evidence="6">
    <location>
        <begin position="224"/>
        <end position="249"/>
    </location>
</feature>
<name>A0ABM9HKE8_9PROT</name>
<evidence type="ECO:0000256" key="1">
    <source>
        <dbReference type="ARBA" id="ARBA00004141"/>
    </source>
</evidence>
<keyword evidence="5 6" id="KW-0472">Membrane</keyword>
<evidence type="ECO:0000256" key="2">
    <source>
        <dbReference type="ARBA" id="ARBA00005268"/>
    </source>
</evidence>